<organism evidence="2 3">
    <name type="scientific">Lophium mytilinum</name>
    <dbReference type="NCBI Taxonomy" id="390894"/>
    <lineage>
        <taxon>Eukaryota</taxon>
        <taxon>Fungi</taxon>
        <taxon>Dikarya</taxon>
        <taxon>Ascomycota</taxon>
        <taxon>Pezizomycotina</taxon>
        <taxon>Dothideomycetes</taxon>
        <taxon>Pleosporomycetidae</taxon>
        <taxon>Mytilinidiales</taxon>
        <taxon>Mytilinidiaceae</taxon>
        <taxon>Lophium</taxon>
    </lineage>
</organism>
<sequence length="1040" mass="119668">MSPVPTFHTQVSDSDFGNGGPEENQQLVNLLTQARSLAIRALNPDALKYPKADAMKLRQLLGEIIVLESKVHDAMVSGLKTTFLSLPREIRDQIYATVLLSSEQSHWIPAEEHEIPVSKRRLFPFDISRVRQETGVELNLLRVSKQVRHEAEEYLYKHNGFNIPLADSRFPEGTWDMTRSPRRVDDMLSLRNFHRTLATPAFDMIRLLEINLSSDDELQLGVSGDISYWRKDPTELGYLKAVVPQSRAKYARACATPKGLVLNQHLWLFAVWVNKLDHVFKMPALRELFIGFQHCSWSRHRCHALRNDSLYDAGILVPKFGGQFLAAQALMTRMRDRKKSALGNIVVTASGVGDDFANTGEDMRCAFDVLTTARGLWSPTSRGPDEFSGIDEFRASTADCDLQYSADDEWSCSNLIESDGFWWINEPFPVRGADCQYDCVYDVPVKAPEGEQERAEFFEHIELNCRLAFRRRLTFLFELALHPSGPSITFNHLLSTTEIRTRSPSFTQQLFRLLPRRNNPVPLVGDMDEPSTKRRRYSEISSSSDDNGHKNEVTSSAAPPNLMEDISDSYDRSEGTEDQWQLIDLLTEARNMAIRSLKPGTIKDRKAFAMKLKQLVGEVEVSEAKVHRSLVTGMETNFLSLPRELRDKIYAPVMSSCEIYVSLYPTYKDDEDEDDNERRILYKAAGRDWSLLRVTKQVRLEAREMLYACNRFTWWEPSNLTFPLKNLHRTLPLNSYQLSKIQVFEMYFFFTLPLIPQNSKPRCYNYIDNFDPQHLTKYATVRCTNEDEEPNAKHYLFAYWVNVLNHVFQMPDLRNLTINLQSCRWVDVSGHDKLHQLELKGVPGFDAVWMIFEVIMSRMRNRKRSNLRSVMITLNVGDRPRFSKDCFFKSEYVVSEDLISKKHAIWNPVKSHSYSRELNVLQASTADANLEYSGDEHWDLTRLADHDEEGESLMGRHLATPETVGSARQIPVELLLPKFLQAFAYLYLAGQHHFRSVSYIRWSACGLLAFSHVCFRRKYIFSETLDAAMVKDSSIGERVK</sequence>
<keyword evidence="3" id="KW-1185">Reference proteome</keyword>
<proteinExistence type="predicted"/>
<accession>A0A6A6QTZ8</accession>
<dbReference type="OrthoDB" id="3633445at2759"/>
<name>A0A6A6QTZ8_9PEZI</name>
<evidence type="ECO:0008006" key="4">
    <source>
        <dbReference type="Google" id="ProtNLM"/>
    </source>
</evidence>
<gene>
    <name evidence="2" type="ORF">BU16DRAFT_617414</name>
</gene>
<evidence type="ECO:0000313" key="2">
    <source>
        <dbReference type="EMBL" id="KAF2495881.1"/>
    </source>
</evidence>
<evidence type="ECO:0000313" key="3">
    <source>
        <dbReference type="Proteomes" id="UP000799750"/>
    </source>
</evidence>
<evidence type="ECO:0000256" key="1">
    <source>
        <dbReference type="SAM" id="MobiDB-lite"/>
    </source>
</evidence>
<reference evidence="2" key="1">
    <citation type="journal article" date="2020" name="Stud. Mycol.">
        <title>101 Dothideomycetes genomes: a test case for predicting lifestyles and emergence of pathogens.</title>
        <authorList>
            <person name="Haridas S."/>
            <person name="Albert R."/>
            <person name="Binder M."/>
            <person name="Bloem J."/>
            <person name="Labutti K."/>
            <person name="Salamov A."/>
            <person name="Andreopoulos B."/>
            <person name="Baker S."/>
            <person name="Barry K."/>
            <person name="Bills G."/>
            <person name="Bluhm B."/>
            <person name="Cannon C."/>
            <person name="Castanera R."/>
            <person name="Culley D."/>
            <person name="Daum C."/>
            <person name="Ezra D."/>
            <person name="Gonzalez J."/>
            <person name="Henrissat B."/>
            <person name="Kuo A."/>
            <person name="Liang C."/>
            <person name="Lipzen A."/>
            <person name="Lutzoni F."/>
            <person name="Magnuson J."/>
            <person name="Mondo S."/>
            <person name="Nolan M."/>
            <person name="Ohm R."/>
            <person name="Pangilinan J."/>
            <person name="Park H.-J."/>
            <person name="Ramirez L."/>
            <person name="Alfaro M."/>
            <person name="Sun H."/>
            <person name="Tritt A."/>
            <person name="Yoshinaga Y."/>
            <person name="Zwiers L.-H."/>
            <person name="Turgeon B."/>
            <person name="Goodwin S."/>
            <person name="Spatafora J."/>
            <person name="Crous P."/>
            <person name="Grigoriev I."/>
        </authorList>
    </citation>
    <scope>NUCLEOTIDE SEQUENCE</scope>
    <source>
        <strain evidence="2">CBS 269.34</strain>
    </source>
</reference>
<dbReference type="EMBL" id="MU004188">
    <property type="protein sequence ID" value="KAF2495881.1"/>
    <property type="molecule type" value="Genomic_DNA"/>
</dbReference>
<dbReference type="PANTHER" id="PTHR38790:SF9">
    <property type="entry name" value="F-BOX DOMAIN-CONTAINING PROTEIN"/>
    <property type="match status" value="1"/>
</dbReference>
<dbReference type="PANTHER" id="PTHR38790">
    <property type="entry name" value="2EXR DOMAIN-CONTAINING PROTEIN-RELATED"/>
    <property type="match status" value="1"/>
</dbReference>
<feature type="region of interest" description="Disordered" evidence="1">
    <location>
        <begin position="521"/>
        <end position="575"/>
    </location>
</feature>
<dbReference type="AlphaFoldDB" id="A0A6A6QTZ8"/>
<protein>
    <recommendedName>
        <fullName evidence="4">F-box domain-containing protein</fullName>
    </recommendedName>
</protein>
<dbReference type="Proteomes" id="UP000799750">
    <property type="component" value="Unassembled WGS sequence"/>
</dbReference>